<protein>
    <submittedName>
        <fullName evidence="2">Uncharacterized protein</fullName>
    </submittedName>
</protein>
<evidence type="ECO:0000256" key="1">
    <source>
        <dbReference type="SAM" id="MobiDB-lite"/>
    </source>
</evidence>
<proteinExistence type="predicted"/>
<comment type="caution">
    <text evidence="2">The sequence shown here is derived from an EMBL/GenBank/DDBJ whole genome shotgun (WGS) entry which is preliminary data.</text>
</comment>
<dbReference type="EMBL" id="JAOQJF010000019">
    <property type="protein sequence ID" value="MCU6800270.1"/>
    <property type="molecule type" value="Genomic_DNA"/>
</dbReference>
<feature type="compositionally biased region" description="Basic and acidic residues" evidence="1">
    <location>
        <begin position="299"/>
        <end position="310"/>
    </location>
</feature>
<keyword evidence="3" id="KW-1185">Reference proteome</keyword>
<dbReference type="RefSeq" id="WP_158358922.1">
    <property type="nucleotide sequence ID" value="NZ_JAOQJF010000019.1"/>
</dbReference>
<accession>A0ABT2V053</accession>
<feature type="region of interest" description="Disordered" evidence="1">
    <location>
        <begin position="292"/>
        <end position="360"/>
    </location>
</feature>
<feature type="compositionally biased region" description="Acidic residues" evidence="1">
    <location>
        <begin position="311"/>
        <end position="341"/>
    </location>
</feature>
<name>A0ABT2V053_9FIRM</name>
<dbReference type="PROSITE" id="PS51257">
    <property type="entry name" value="PROKAR_LIPOPROTEIN"/>
    <property type="match status" value="1"/>
</dbReference>
<evidence type="ECO:0000313" key="2">
    <source>
        <dbReference type="EMBL" id="MCU6800270.1"/>
    </source>
</evidence>
<reference evidence="2 3" key="1">
    <citation type="journal article" date="2021" name="ISME Commun">
        <title>Automated analysis of genomic sequences facilitates high-throughput and comprehensive description of bacteria.</title>
        <authorList>
            <person name="Hitch T.C.A."/>
        </authorList>
    </citation>
    <scope>NUCLEOTIDE SEQUENCE [LARGE SCALE GENOMIC DNA]</scope>
    <source>
        <strain evidence="3">f_CCE</strain>
    </source>
</reference>
<dbReference type="Proteomes" id="UP001652395">
    <property type="component" value="Unassembled WGS sequence"/>
</dbReference>
<gene>
    <name evidence="2" type="ORF">OCV69_10070</name>
</gene>
<evidence type="ECO:0000313" key="3">
    <source>
        <dbReference type="Proteomes" id="UP001652395"/>
    </source>
</evidence>
<sequence length="360" mass="40131">MRKWIINMGILTGIWLTLAGCGAPKAQVIMEAETAAADRTETQAGQELLGDPKERAEETVSFLEQFESSLSFRDMDRERAAAYGGPLEDSYAFYGRETEDGAGYVLGIKIRKESLLDGLTVYGEDDHMEAVIQNDQDGGYDTVYELDGISVFLSGSSQNGVLNEVLYLQPEDLETPEELLNAFDLGYCHGAAGAAYVRDVLERQVRFTPPDTEAYLAVEVERDGELCTEYVPLTREEEREILDSKEPVPLEDGDRLEFFVSQETYEEQDIDGGAVTAPALRIAEERCGFRPSYIEPDMDIEKKEETREEAEKENEGEDGEETGEENEEAREEAGEESEEAREEAGERAREAMENGEADGD</sequence>
<organism evidence="2 3">
    <name type="scientific">Alitiscatomonas aceti</name>
    <dbReference type="NCBI Taxonomy" id="2981724"/>
    <lineage>
        <taxon>Bacteria</taxon>
        <taxon>Bacillati</taxon>
        <taxon>Bacillota</taxon>
        <taxon>Clostridia</taxon>
        <taxon>Lachnospirales</taxon>
        <taxon>Lachnospiraceae</taxon>
        <taxon>Alitiscatomonas</taxon>
    </lineage>
</organism>
<feature type="compositionally biased region" description="Basic and acidic residues" evidence="1">
    <location>
        <begin position="342"/>
        <end position="352"/>
    </location>
</feature>